<organism evidence="2 5">
    <name type="scientific">Algibacter amylolyticus</name>
    <dbReference type="NCBI Taxonomy" id="1608400"/>
    <lineage>
        <taxon>Bacteria</taxon>
        <taxon>Pseudomonadati</taxon>
        <taxon>Bacteroidota</taxon>
        <taxon>Flavobacteriia</taxon>
        <taxon>Flavobacteriales</taxon>
        <taxon>Flavobacteriaceae</taxon>
        <taxon>Algibacter</taxon>
    </lineage>
</organism>
<dbReference type="InterPro" id="IPR021501">
    <property type="entry name" value="DUF3157"/>
</dbReference>
<gene>
    <name evidence="2" type="ORF">F2B50_00080</name>
    <name evidence="3" type="ORF">FPF71_00080</name>
</gene>
<dbReference type="Pfam" id="PF11355">
    <property type="entry name" value="DUF3157"/>
    <property type="match status" value="1"/>
</dbReference>
<name>A0A5M7BFC7_9FLAO</name>
<dbReference type="EMBL" id="VWRS01000001">
    <property type="protein sequence ID" value="KAA5827278.1"/>
    <property type="molecule type" value="Genomic_DNA"/>
</dbReference>
<dbReference type="RefSeq" id="WP_144114632.1">
    <property type="nucleotide sequence ID" value="NZ_JACHGE010000001.1"/>
</dbReference>
<reference evidence="2 5" key="1">
    <citation type="journal article" date="2015" name="Int. J. Syst. Evol. Microbiol.">
        <title>Algibacter amylolyticus sp. nov., isolated from intertidal sediment.</title>
        <authorList>
            <person name="Zhang D.C."/>
            <person name="Wu J."/>
            <person name="Neuner K."/>
            <person name="Yao J."/>
            <person name="Margesin R."/>
        </authorList>
    </citation>
    <scope>NUCLEOTIDE SEQUENCE [LARGE SCALE GENOMIC DNA]</scope>
    <source>
        <strain evidence="2 5">RU-4-M-4</strain>
    </source>
</reference>
<proteinExistence type="predicted"/>
<sequence length="145" mass="16126">MKTYFFLLSLLVSSFVCAQNNQIVNTEDGRRVLLKADFTWEYIDGQSSLTSIKTPLKADTGCNLASDFKEPALNSKIQAQLKKGRATISHVKAKVAKDNNCTIEDVLLLSVSEQKSKATYQFCANGIPVAYKRIGNTIIKKQDIF</sequence>
<reference evidence="2" key="3">
    <citation type="submission" date="2019-09" db="EMBL/GenBank/DDBJ databases">
        <authorList>
            <person name="Zhang D.-C."/>
        </authorList>
    </citation>
    <scope>NUCLEOTIDE SEQUENCE</scope>
    <source>
        <strain evidence="2">RU-4-M-4</strain>
    </source>
</reference>
<keyword evidence="4" id="KW-1185">Reference proteome</keyword>
<dbReference type="Proteomes" id="UP000322315">
    <property type="component" value="Unassembled WGS sequence"/>
</dbReference>
<dbReference type="OrthoDB" id="1444001at2"/>
<evidence type="ECO:0000313" key="2">
    <source>
        <dbReference type="EMBL" id="KAA5827278.1"/>
    </source>
</evidence>
<comment type="caution">
    <text evidence="2">The sequence shown here is derived from an EMBL/GenBank/DDBJ whole genome shotgun (WGS) entry which is preliminary data.</text>
</comment>
<feature type="signal peptide" evidence="1">
    <location>
        <begin position="1"/>
        <end position="18"/>
    </location>
</feature>
<dbReference type="AlphaFoldDB" id="A0A5M7BFC7"/>
<evidence type="ECO:0000313" key="5">
    <source>
        <dbReference type="Proteomes" id="UP000322315"/>
    </source>
</evidence>
<protein>
    <submittedName>
        <fullName evidence="2">DUF3157 family protein</fullName>
    </submittedName>
</protein>
<dbReference type="EMBL" id="VMBF01000001">
    <property type="protein sequence ID" value="TSJ81523.1"/>
    <property type="molecule type" value="Genomic_DNA"/>
</dbReference>
<feature type="chain" id="PRO_5024324617" evidence="1">
    <location>
        <begin position="19"/>
        <end position="145"/>
    </location>
</feature>
<accession>A0A5M7BFC7</accession>
<evidence type="ECO:0000256" key="1">
    <source>
        <dbReference type="SAM" id="SignalP"/>
    </source>
</evidence>
<reference evidence="3 4" key="2">
    <citation type="submission" date="2019-07" db="EMBL/GenBank/DDBJ databases">
        <title>Algibacter marinivivus sp. nov., isolated from the surface of a marine red alga.</title>
        <authorList>
            <person name="Zhong X."/>
            <person name="Xu W."/>
            <person name="Zhang Y."/>
            <person name="Zhang Q."/>
            <person name="Du Z."/>
        </authorList>
    </citation>
    <scope>NUCLEOTIDE SEQUENCE [LARGE SCALE GENOMIC DNA]</scope>
    <source>
        <strain evidence="3 4">RU-4-M-4</strain>
    </source>
</reference>
<dbReference type="Proteomes" id="UP000315145">
    <property type="component" value="Unassembled WGS sequence"/>
</dbReference>
<evidence type="ECO:0000313" key="4">
    <source>
        <dbReference type="Proteomes" id="UP000315145"/>
    </source>
</evidence>
<evidence type="ECO:0000313" key="3">
    <source>
        <dbReference type="EMBL" id="TSJ81523.1"/>
    </source>
</evidence>
<keyword evidence="1" id="KW-0732">Signal</keyword>